<dbReference type="Proteomes" id="UP000750711">
    <property type="component" value="Unassembled WGS sequence"/>
</dbReference>
<keyword evidence="2" id="KW-0472">Membrane</keyword>
<feature type="region of interest" description="Disordered" evidence="1">
    <location>
        <begin position="433"/>
        <end position="460"/>
    </location>
</feature>
<feature type="compositionally biased region" description="Basic and acidic residues" evidence="1">
    <location>
        <begin position="434"/>
        <end position="445"/>
    </location>
</feature>
<evidence type="ECO:0000256" key="2">
    <source>
        <dbReference type="SAM" id="Phobius"/>
    </source>
</evidence>
<evidence type="ECO:0000313" key="3">
    <source>
        <dbReference type="EMBL" id="KAH0547740.1"/>
    </source>
</evidence>
<keyword evidence="4" id="KW-1185">Reference proteome</keyword>
<keyword evidence="2" id="KW-1133">Transmembrane helix</keyword>
<sequence length="460" mass="50536">MSPFLAARDGPRPYTSNRTLDSSEFNAQWTNPSGVFAVLLIVGSDVVSRALAQMTGGCVGLPSFSFGWVAYAVNVLSSAFGEGKLMPPPDCSIKVINGKSGYGRDNTSWILGRLVRDYEYWMHDDVRNMVCKLLDEATKNNKRPPQVGLCISVYKPQVGEGLRKMTDRTTHWCCLAVAAVQLGLAAVPCGLYLEWGVMLITVAGIFLSVVTATLPQWGKEKWGRRLLHRLPEPRPRNEAYKRVVLTRGNGSQHAIVVLGTEGFLDLEALASGQANVDVSTPSTRWWLAVFALLWILLLITATGLQANTWFLLLVGAIGIGQNIWLAGRRMKPAAFGVPLDIEPVHVYGNVKVMRALYEVEEDYPGLGRSMRDIFFPGELDPERGEVQMWLSYKEDERTAAVDAVGKKTDVQGSLADRVDHRLAVSKEIAAQHLAADRPDQRRADVDATSVRSEEPVGAGT</sequence>
<dbReference type="AlphaFoldDB" id="A0A9P8L429"/>
<proteinExistence type="predicted"/>
<feature type="transmembrane region" description="Helical" evidence="2">
    <location>
        <begin position="285"/>
        <end position="303"/>
    </location>
</feature>
<name>A0A9P8L429_9PEZI</name>
<evidence type="ECO:0000313" key="4">
    <source>
        <dbReference type="Proteomes" id="UP000750711"/>
    </source>
</evidence>
<feature type="transmembrane region" description="Helical" evidence="2">
    <location>
        <begin position="309"/>
        <end position="327"/>
    </location>
</feature>
<keyword evidence="2" id="KW-0812">Transmembrane</keyword>
<evidence type="ECO:0000256" key="1">
    <source>
        <dbReference type="SAM" id="MobiDB-lite"/>
    </source>
</evidence>
<organism evidence="3 4">
    <name type="scientific">Trichoglossum hirsutum</name>
    <dbReference type="NCBI Taxonomy" id="265104"/>
    <lineage>
        <taxon>Eukaryota</taxon>
        <taxon>Fungi</taxon>
        <taxon>Dikarya</taxon>
        <taxon>Ascomycota</taxon>
        <taxon>Pezizomycotina</taxon>
        <taxon>Geoglossomycetes</taxon>
        <taxon>Geoglossales</taxon>
        <taxon>Geoglossaceae</taxon>
        <taxon>Trichoglossum</taxon>
    </lineage>
</organism>
<accession>A0A9P8L429</accession>
<protein>
    <submittedName>
        <fullName evidence="3">Uncharacterized protein</fullName>
    </submittedName>
</protein>
<gene>
    <name evidence="3" type="ORF">GP486_008407</name>
</gene>
<feature type="transmembrane region" description="Helical" evidence="2">
    <location>
        <begin position="199"/>
        <end position="217"/>
    </location>
</feature>
<dbReference type="EMBL" id="JAGHQM010003208">
    <property type="protein sequence ID" value="KAH0547740.1"/>
    <property type="molecule type" value="Genomic_DNA"/>
</dbReference>
<comment type="caution">
    <text evidence="3">The sequence shown here is derived from an EMBL/GenBank/DDBJ whole genome shotgun (WGS) entry which is preliminary data.</text>
</comment>
<reference evidence="3" key="1">
    <citation type="submission" date="2021-03" db="EMBL/GenBank/DDBJ databases">
        <title>Comparative genomics and phylogenomic investigation of the class Geoglossomycetes provide insights into ecological specialization and systematics.</title>
        <authorList>
            <person name="Melie T."/>
            <person name="Pirro S."/>
            <person name="Miller A.N."/>
            <person name="Quandt A."/>
        </authorList>
    </citation>
    <scope>NUCLEOTIDE SEQUENCE</scope>
    <source>
        <strain evidence="3">CAQ_001_2017</strain>
    </source>
</reference>